<dbReference type="Proteomes" id="UP000466831">
    <property type="component" value="Chromosome"/>
</dbReference>
<evidence type="ECO:0000259" key="1">
    <source>
        <dbReference type="Pfam" id="PF13847"/>
    </source>
</evidence>
<dbReference type="Gene3D" id="3.40.50.150">
    <property type="entry name" value="Vaccinia Virus protein VP39"/>
    <property type="match status" value="1"/>
</dbReference>
<reference evidence="2 3" key="1">
    <citation type="journal article" date="2019" name="Emerg. Microbes Infect.">
        <title>Comprehensive subspecies identification of 175 nontuberculous mycobacteria species based on 7547 genomic profiles.</title>
        <authorList>
            <person name="Matsumoto Y."/>
            <person name="Kinjo T."/>
            <person name="Motooka D."/>
            <person name="Nabeya D."/>
            <person name="Jung N."/>
            <person name="Uechi K."/>
            <person name="Horii T."/>
            <person name="Iida T."/>
            <person name="Fujita J."/>
            <person name="Nakamura S."/>
        </authorList>
    </citation>
    <scope>NUCLEOTIDE SEQUENCE [LARGE SCALE GENOMIC DNA]</scope>
    <source>
        <strain evidence="2 3">JCM 17324</strain>
    </source>
</reference>
<organism evidence="2 3">
    <name type="scientific">Mycobacterium marseillense</name>
    <dbReference type="NCBI Taxonomy" id="701042"/>
    <lineage>
        <taxon>Bacteria</taxon>
        <taxon>Bacillati</taxon>
        <taxon>Actinomycetota</taxon>
        <taxon>Actinomycetes</taxon>
        <taxon>Mycobacteriales</taxon>
        <taxon>Mycobacteriaceae</taxon>
        <taxon>Mycobacterium</taxon>
        <taxon>Mycobacterium avium complex (MAC)</taxon>
    </lineage>
</organism>
<gene>
    <name evidence="2" type="ORF">MMARJ_24720</name>
</gene>
<dbReference type="CDD" id="cd02440">
    <property type="entry name" value="AdoMet_MTases"/>
    <property type="match status" value="1"/>
</dbReference>
<sequence length="319" mass="33793">MAAAGSRGLRISAGALRAVARGRRVSSLTWAAQYPDSAIVRAMTIDQKPSDSGTYVLGHVDTEIQRLLLQGRLHNDFTEHVLRLAGLRPGMRVLDVGCGPGDVSIIAARLVGQGGSVLGVDAAADVVGLARSRAAQQGLHTVRFEATAIGAIRLNRPVDAVIGRLILMHLADPVAALRQLAAMVRPGGLVIFCESDINGVYSVADLPLWRAVKDSFTKTFESVGLDAAFGAKLHTVFRRAGLAPPRLVLGAPLGPGDDADILTYVVETWRSILPVAEQQGLIPDELADLSTLRQRLQAEATAAQAMIVMPPLVCAWAQV</sequence>
<dbReference type="SUPFAM" id="SSF53335">
    <property type="entry name" value="S-adenosyl-L-methionine-dependent methyltransferases"/>
    <property type="match status" value="1"/>
</dbReference>
<evidence type="ECO:0000313" key="3">
    <source>
        <dbReference type="Proteomes" id="UP000466831"/>
    </source>
</evidence>
<protein>
    <recommendedName>
        <fullName evidence="1">Methyltransferase domain-containing protein</fullName>
    </recommendedName>
</protein>
<dbReference type="InterPro" id="IPR029063">
    <property type="entry name" value="SAM-dependent_MTases_sf"/>
</dbReference>
<feature type="domain" description="Methyltransferase" evidence="1">
    <location>
        <begin position="88"/>
        <end position="240"/>
    </location>
</feature>
<dbReference type="EMBL" id="AP022584">
    <property type="protein sequence ID" value="BBY11732.1"/>
    <property type="molecule type" value="Genomic_DNA"/>
</dbReference>
<keyword evidence="3" id="KW-1185">Reference proteome</keyword>
<dbReference type="InterPro" id="IPR025714">
    <property type="entry name" value="Methyltranfer_dom"/>
</dbReference>
<dbReference type="Pfam" id="PF13847">
    <property type="entry name" value="Methyltransf_31"/>
    <property type="match status" value="1"/>
</dbReference>
<dbReference type="PANTHER" id="PTHR43861">
    <property type="entry name" value="TRANS-ACONITATE 2-METHYLTRANSFERASE-RELATED"/>
    <property type="match status" value="1"/>
</dbReference>
<name>A0ABM7JDH0_9MYCO</name>
<evidence type="ECO:0000313" key="2">
    <source>
        <dbReference type="EMBL" id="BBY11732.1"/>
    </source>
</evidence>
<accession>A0ABM7JDH0</accession>
<proteinExistence type="predicted"/>